<dbReference type="NCBIfam" id="NF009475">
    <property type="entry name" value="PRK12838.1"/>
    <property type="match status" value="1"/>
</dbReference>
<evidence type="ECO:0000256" key="1">
    <source>
        <dbReference type="ARBA" id="ARBA00004812"/>
    </source>
</evidence>
<dbReference type="HAMAP" id="MF_01209">
    <property type="entry name" value="CPSase_S_chain"/>
    <property type="match status" value="1"/>
</dbReference>
<comment type="catalytic activity">
    <reaction evidence="12">
        <text>L-glutamine + H2O = L-glutamate + NH4(+)</text>
        <dbReference type="Rhea" id="RHEA:15889"/>
        <dbReference type="ChEBI" id="CHEBI:15377"/>
        <dbReference type="ChEBI" id="CHEBI:28938"/>
        <dbReference type="ChEBI" id="CHEBI:29985"/>
        <dbReference type="ChEBI" id="CHEBI:58359"/>
    </reaction>
</comment>
<evidence type="ECO:0000256" key="3">
    <source>
        <dbReference type="ARBA" id="ARBA00007800"/>
    </source>
</evidence>
<comment type="similarity">
    <text evidence="3">Belongs to the CarA family.</text>
</comment>
<feature type="domain" description="Carbamoyl-phosphate synthase small subunit N-terminal" evidence="13">
    <location>
        <begin position="3"/>
        <end position="133"/>
    </location>
</feature>
<protein>
    <recommendedName>
        <fullName evidence="4">carbamoyl-phosphate synthase (glutamine-hydrolyzing)</fullName>
        <ecNumber evidence="4">6.3.5.5</ecNumber>
    </recommendedName>
    <alternativeName>
        <fullName evidence="10">Arginine-specific carbamoyl phosphate synthetase, glutamine chain</fullName>
    </alternativeName>
</protein>
<evidence type="ECO:0000256" key="8">
    <source>
        <dbReference type="ARBA" id="ARBA00022962"/>
    </source>
</evidence>
<dbReference type="CDD" id="cd01744">
    <property type="entry name" value="GATase1_CPSase"/>
    <property type="match status" value="1"/>
</dbReference>
<dbReference type="InterPro" id="IPR029062">
    <property type="entry name" value="Class_I_gatase-like"/>
</dbReference>
<keyword evidence="6" id="KW-0547">Nucleotide-binding</keyword>
<evidence type="ECO:0000256" key="6">
    <source>
        <dbReference type="ARBA" id="ARBA00022741"/>
    </source>
</evidence>
<comment type="pathway">
    <text evidence="1">Pyrimidine metabolism; UMP biosynthesis via de novo pathway; (S)-dihydroorotate from bicarbonate: step 1/3.</text>
</comment>
<organism evidence="14">
    <name type="scientific">marine metagenome</name>
    <dbReference type="NCBI Taxonomy" id="408172"/>
    <lineage>
        <taxon>unclassified sequences</taxon>
        <taxon>metagenomes</taxon>
        <taxon>ecological metagenomes</taxon>
    </lineage>
</organism>
<proteinExistence type="inferred from homology"/>
<dbReference type="Gene3D" id="3.40.50.880">
    <property type="match status" value="1"/>
</dbReference>
<dbReference type="GO" id="GO:0004088">
    <property type="term" value="F:carbamoyl-phosphate synthase (glutamine-hydrolyzing) activity"/>
    <property type="evidence" value="ECO:0007669"/>
    <property type="project" value="UniProtKB-EC"/>
</dbReference>
<dbReference type="SUPFAM" id="SSF52021">
    <property type="entry name" value="Carbamoyl phosphate synthetase, small subunit N-terminal domain"/>
    <property type="match status" value="1"/>
</dbReference>
<name>A0A381N7U7_9ZZZZ</name>
<dbReference type="NCBIfam" id="TIGR01368">
    <property type="entry name" value="CPSaseIIsmall"/>
    <property type="match status" value="1"/>
</dbReference>
<dbReference type="GO" id="GO:0005524">
    <property type="term" value="F:ATP binding"/>
    <property type="evidence" value="ECO:0007669"/>
    <property type="project" value="UniProtKB-KW"/>
</dbReference>
<dbReference type="InterPro" id="IPR050472">
    <property type="entry name" value="Anth_synth/Amidotransfase"/>
</dbReference>
<keyword evidence="9" id="KW-0665">Pyrimidine biosynthesis</keyword>
<dbReference type="Pfam" id="PF00117">
    <property type="entry name" value="GATase"/>
    <property type="match status" value="1"/>
</dbReference>
<keyword evidence="7" id="KW-0067">ATP-binding</keyword>
<evidence type="ECO:0000313" key="14">
    <source>
        <dbReference type="EMBL" id="SUZ50682.1"/>
    </source>
</evidence>
<evidence type="ECO:0000256" key="12">
    <source>
        <dbReference type="ARBA" id="ARBA00049285"/>
    </source>
</evidence>
<dbReference type="InterPro" id="IPR017926">
    <property type="entry name" value="GATASE"/>
</dbReference>
<dbReference type="Pfam" id="PF00988">
    <property type="entry name" value="CPSase_sm_chain"/>
    <property type="match status" value="1"/>
</dbReference>
<dbReference type="PANTHER" id="PTHR43418">
    <property type="entry name" value="MULTIFUNCTIONAL TRYPTOPHAN BIOSYNTHESIS PROTEIN-RELATED"/>
    <property type="match status" value="1"/>
</dbReference>
<evidence type="ECO:0000256" key="9">
    <source>
        <dbReference type="ARBA" id="ARBA00022975"/>
    </source>
</evidence>
<comment type="pathway">
    <text evidence="2">Amino-acid biosynthesis; L-arginine biosynthesis; carbamoyl phosphate from bicarbonate: step 1/1.</text>
</comment>
<dbReference type="Gene3D" id="3.50.30.20">
    <property type="entry name" value="Carbamoyl-phosphate synthase small subunit, N-terminal domain"/>
    <property type="match status" value="1"/>
</dbReference>
<dbReference type="InterPro" id="IPR036480">
    <property type="entry name" value="CarbP_synth_ssu_N_sf"/>
</dbReference>
<dbReference type="FunFam" id="3.50.30.20:FF:000001">
    <property type="entry name" value="Carbamoyl-phosphate synthase small chain"/>
    <property type="match status" value="1"/>
</dbReference>
<dbReference type="InterPro" id="IPR006274">
    <property type="entry name" value="CarbamoylP_synth_ssu"/>
</dbReference>
<dbReference type="PRINTS" id="PR00097">
    <property type="entry name" value="ANTSNTHASEII"/>
</dbReference>
<dbReference type="GO" id="GO:0006207">
    <property type="term" value="P:'de novo' pyrimidine nucleobase biosynthetic process"/>
    <property type="evidence" value="ECO:0007669"/>
    <property type="project" value="InterPro"/>
</dbReference>
<dbReference type="GO" id="GO:0006541">
    <property type="term" value="P:glutamine metabolic process"/>
    <property type="evidence" value="ECO:0007669"/>
    <property type="project" value="InterPro"/>
</dbReference>
<dbReference type="EC" id="6.3.5.5" evidence="4"/>
<dbReference type="PRINTS" id="PR00096">
    <property type="entry name" value="GATASE"/>
</dbReference>
<evidence type="ECO:0000256" key="5">
    <source>
        <dbReference type="ARBA" id="ARBA00022598"/>
    </source>
</evidence>
<evidence type="ECO:0000256" key="2">
    <source>
        <dbReference type="ARBA" id="ARBA00005077"/>
    </source>
</evidence>
<dbReference type="SMART" id="SM01097">
    <property type="entry name" value="CPSase_sm_chain"/>
    <property type="match status" value="1"/>
</dbReference>
<dbReference type="PRINTS" id="PR00099">
    <property type="entry name" value="CPSGATASE"/>
</dbReference>
<keyword evidence="8" id="KW-0315">Glutamine amidotransferase</keyword>
<dbReference type="SUPFAM" id="SSF52317">
    <property type="entry name" value="Class I glutamine amidotransferase-like"/>
    <property type="match status" value="1"/>
</dbReference>
<dbReference type="GO" id="GO:0006221">
    <property type="term" value="P:pyrimidine nucleotide biosynthetic process"/>
    <property type="evidence" value="ECO:0007669"/>
    <property type="project" value="UniProtKB-KW"/>
</dbReference>
<dbReference type="PROSITE" id="PS51273">
    <property type="entry name" value="GATASE_TYPE_1"/>
    <property type="match status" value="1"/>
</dbReference>
<gene>
    <name evidence="14" type="ORF">METZ01_LOCUS3536</name>
</gene>
<comment type="catalytic activity">
    <reaction evidence="11">
        <text>hydrogencarbonate + L-glutamine + 2 ATP + H2O = carbamoyl phosphate + L-glutamate + 2 ADP + phosphate + 2 H(+)</text>
        <dbReference type="Rhea" id="RHEA:18633"/>
        <dbReference type="ChEBI" id="CHEBI:15377"/>
        <dbReference type="ChEBI" id="CHEBI:15378"/>
        <dbReference type="ChEBI" id="CHEBI:17544"/>
        <dbReference type="ChEBI" id="CHEBI:29985"/>
        <dbReference type="ChEBI" id="CHEBI:30616"/>
        <dbReference type="ChEBI" id="CHEBI:43474"/>
        <dbReference type="ChEBI" id="CHEBI:58228"/>
        <dbReference type="ChEBI" id="CHEBI:58359"/>
        <dbReference type="ChEBI" id="CHEBI:456216"/>
        <dbReference type="EC" id="6.3.5.5"/>
    </reaction>
</comment>
<dbReference type="AlphaFoldDB" id="A0A381N7U7"/>
<evidence type="ECO:0000256" key="10">
    <source>
        <dbReference type="ARBA" id="ARBA00044340"/>
    </source>
</evidence>
<dbReference type="InterPro" id="IPR035686">
    <property type="entry name" value="CPSase_GATase1"/>
</dbReference>
<sequence>MTKKAFLVLEDGSIYPGESFGYEGETFGEIVFNTSMTGYQEILTDPSYAGQIVVPTYPLLGNYGITSSDIESSQIQVAGFVVRQYCEEPSHTKITGTINEYLDSQEIVGISEIDTRAVTRKIRSKGVMMGVIAVNISPEQALQQLKNKPSYDEQNFVQKVTTNERYQWMESGLGYDHIADNLRILVSDYGLKYNILRILKGKGCDVEVFPSSATSDDLLTQNPDGILLSPGPGDPELLDHLVATTADILGKVPVMGICLGNQILAKSLGAKTYKLKFGHRGANHPVKDTASGRIYITAQNHGYSIDPESLPSDVDVTHISMNDGTVEGIRHRSLPALSIQYHSEASPGPKDNEYIFDDFLEIVKETK</sequence>
<evidence type="ECO:0000256" key="7">
    <source>
        <dbReference type="ARBA" id="ARBA00022840"/>
    </source>
</evidence>
<reference evidence="14" key="1">
    <citation type="submission" date="2018-05" db="EMBL/GenBank/DDBJ databases">
        <authorList>
            <person name="Lanie J.A."/>
            <person name="Ng W.-L."/>
            <person name="Kazmierczak K.M."/>
            <person name="Andrzejewski T.M."/>
            <person name="Davidsen T.M."/>
            <person name="Wayne K.J."/>
            <person name="Tettelin H."/>
            <person name="Glass J.I."/>
            <person name="Rusch D."/>
            <person name="Podicherti R."/>
            <person name="Tsui H.-C.T."/>
            <person name="Winkler M.E."/>
        </authorList>
    </citation>
    <scope>NUCLEOTIDE SEQUENCE</scope>
</reference>
<evidence type="ECO:0000256" key="11">
    <source>
        <dbReference type="ARBA" id="ARBA00048816"/>
    </source>
</evidence>
<keyword evidence="5" id="KW-0436">Ligase</keyword>
<accession>A0A381N7U7</accession>
<dbReference type="PANTHER" id="PTHR43418:SF7">
    <property type="entry name" value="CARBAMOYL-PHOSPHATE SYNTHASE SMALL CHAIN"/>
    <property type="match status" value="1"/>
</dbReference>
<dbReference type="InterPro" id="IPR002474">
    <property type="entry name" value="CarbamoylP_synth_ssu_N"/>
</dbReference>
<evidence type="ECO:0000256" key="4">
    <source>
        <dbReference type="ARBA" id="ARBA00012738"/>
    </source>
</evidence>
<evidence type="ECO:0000259" key="13">
    <source>
        <dbReference type="SMART" id="SM01097"/>
    </source>
</evidence>
<dbReference type="EMBL" id="UINC01000183">
    <property type="protein sequence ID" value="SUZ50682.1"/>
    <property type="molecule type" value="Genomic_DNA"/>
</dbReference>